<evidence type="ECO:0000256" key="1">
    <source>
        <dbReference type="SAM" id="Phobius"/>
    </source>
</evidence>
<gene>
    <name evidence="3" type="ORF">EJB05_29653</name>
    <name evidence="2" type="ORF">EJB05_58043</name>
</gene>
<keyword evidence="1" id="KW-0472">Membrane</keyword>
<evidence type="ECO:0000313" key="3">
    <source>
        <dbReference type="EMBL" id="TVU27074.1"/>
    </source>
</evidence>
<comment type="caution">
    <text evidence="3">The sequence shown here is derived from an EMBL/GenBank/DDBJ whole genome shotgun (WGS) entry which is preliminary data.</text>
</comment>
<feature type="transmembrane region" description="Helical" evidence="1">
    <location>
        <begin position="190"/>
        <end position="213"/>
    </location>
</feature>
<dbReference type="EMBL" id="RWGY01001132">
    <property type="protein sequence ID" value="TVT96747.1"/>
    <property type="molecule type" value="Genomic_DNA"/>
</dbReference>
<name>A0A5J9UUK9_9POAL</name>
<accession>A0A5J9UUK9</accession>
<sequence>MEQWTCLCLRYWYRIILIISRRFSNRAIQELTCNTARVKCMTSDAPRETSYGTTFHSKKESSPSSSYLSVFFRAFMTMDRSLKRKNNFCDFSEVLKQLFQLLLGNSLGQLISKYKSSSHASRNQETRRNITGDAPNVHLGSMRRKSKEFSMLRFFIIIGFMHNFSFFRILFLLLIYLLNFFVLLNLLFNLFILDFFLFIYFIIIKFQTVFWFVRSN</sequence>
<evidence type="ECO:0000313" key="4">
    <source>
        <dbReference type="Proteomes" id="UP000324897"/>
    </source>
</evidence>
<dbReference type="Gramene" id="TVT96747">
    <property type="protein sequence ID" value="TVT96747"/>
    <property type="gene ID" value="EJB05_58043"/>
</dbReference>
<reference evidence="3 4" key="1">
    <citation type="journal article" date="2019" name="Sci. Rep.">
        <title>A high-quality genome of Eragrostis curvula grass provides insights into Poaceae evolution and supports new strategies to enhance forage quality.</title>
        <authorList>
            <person name="Carballo J."/>
            <person name="Santos B.A.C.M."/>
            <person name="Zappacosta D."/>
            <person name="Garbus I."/>
            <person name="Selva J.P."/>
            <person name="Gallo C.A."/>
            <person name="Diaz A."/>
            <person name="Albertini E."/>
            <person name="Caccamo M."/>
            <person name="Echenique V."/>
        </authorList>
    </citation>
    <scope>NUCLEOTIDE SEQUENCE [LARGE SCALE GENOMIC DNA]</scope>
    <source>
        <strain evidence="4">cv. Victoria</strain>
        <tissue evidence="3">Leaf</tissue>
    </source>
</reference>
<keyword evidence="4" id="KW-1185">Reference proteome</keyword>
<feature type="non-terminal residue" evidence="3">
    <location>
        <position position="1"/>
    </location>
</feature>
<feature type="transmembrane region" description="Helical" evidence="1">
    <location>
        <begin position="152"/>
        <end position="178"/>
    </location>
</feature>
<keyword evidence="1" id="KW-1133">Transmembrane helix</keyword>
<dbReference type="AlphaFoldDB" id="A0A5J9UUK9"/>
<evidence type="ECO:0000313" key="2">
    <source>
        <dbReference type="EMBL" id="TVT96747.1"/>
    </source>
</evidence>
<dbReference type="EMBL" id="RWGY01000013">
    <property type="protein sequence ID" value="TVU27074.1"/>
    <property type="molecule type" value="Genomic_DNA"/>
</dbReference>
<keyword evidence="1" id="KW-0812">Transmembrane</keyword>
<protein>
    <submittedName>
        <fullName evidence="3">Uncharacterized protein</fullName>
    </submittedName>
</protein>
<organism evidence="3 4">
    <name type="scientific">Eragrostis curvula</name>
    <name type="common">weeping love grass</name>
    <dbReference type="NCBI Taxonomy" id="38414"/>
    <lineage>
        <taxon>Eukaryota</taxon>
        <taxon>Viridiplantae</taxon>
        <taxon>Streptophyta</taxon>
        <taxon>Embryophyta</taxon>
        <taxon>Tracheophyta</taxon>
        <taxon>Spermatophyta</taxon>
        <taxon>Magnoliopsida</taxon>
        <taxon>Liliopsida</taxon>
        <taxon>Poales</taxon>
        <taxon>Poaceae</taxon>
        <taxon>PACMAD clade</taxon>
        <taxon>Chloridoideae</taxon>
        <taxon>Eragrostideae</taxon>
        <taxon>Eragrostidinae</taxon>
        <taxon>Eragrostis</taxon>
    </lineage>
</organism>
<proteinExistence type="predicted"/>
<dbReference type="Gramene" id="TVU27074">
    <property type="protein sequence ID" value="TVU27074"/>
    <property type="gene ID" value="EJB05_29653"/>
</dbReference>
<dbReference type="Proteomes" id="UP000324897">
    <property type="component" value="Chromosome 2"/>
</dbReference>